<evidence type="ECO:0000313" key="3">
    <source>
        <dbReference type="Proteomes" id="UP001272940"/>
    </source>
</evidence>
<protein>
    <submittedName>
        <fullName evidence="2">Uncharacterized protein</fullName>
    </submittedName>
</protein>
<sequence length="177" mass="19159">MTLVERLRKQAIGELCGRSSGLRTLVRYGLGMTGNRDDEEGGCGGARETAASCAGWMEPLFLMMKGKIEETAKSVCETDVKDAAVAEKVARQIGVIARSAKAVEAMRLLCLSDNEEDEMGGRTYDPADDERIRRELLVEYERIDSIIERKDAEAAERARAKAEAQSCAAAGAPTQAA</sequence>
<accession>A0ABU4KMM9</accession>
<name>A0ABU4KMM9_BREVE</name>
<comment type="caution">
    <text evidence="2">The sequence shown here is derived from an EMBL/GenBank/DDBJ whole genome shotgun (WGS) entry which is preliminary data.</text>
</comment>
<evidence type="ECO:0000256" key="1">
    <source>
        <dbReference type="SAM" id="MobiDB-lite"/>
    </source>
</evidence>
<dbReference type="GeneID" id="41197347"/>
<organism evidence="2 3">
    <name type="scientific">Brevundimonas vesicularis</name>
    <name type="common">Pseudomonas vesicularis</name>
    <dbReference type="NCBI Taxonomy" id="41276"/>
    <lineage>
        <taxon>Bacteria</taxon>
        <taxon>Pseudomonadati</taxon>
        <taxon>Pseudomonadota</taxon>
        <taxon>Alphaproteobacteria</taxon>
        <taxon>Caulobacterales</taxon>
        <taxon>Caulobacteraceae</taxon>
        <taxon>Brevundimonas</taxon>
    </lineage>
</organism>
<evidence type="ECO:0000313" key="2">
    <source>
        <dbReference type="EMBL" id="MDX2334187.1"/>
    </source>
</evidence>
<dbReference type="EMBL" id="JAMYEC010000002">
    <property type="protein sequence ID" value="MDX2334187.1"/>
    <property type="molecule type" value="Genomic_DNA"/>
</dbReference>
<proteinExistence type="predicted"/>
<gene>
    <name evidence="2" type="ORF">NJD11_04440</name>
</gene>
<dbReference type="Proteomes" id="UP001272940">
    <property type="component" value="Unassembled WGS sequence"/>
</dbReference>
<feature type="region of interest" description="Disordered" evidence="1">
    <location>
        <begin position="154"/>
        <end position="177"/>
    </location>
</feature>
<keyword evidence="3" id="KW-1185">Reference proteome</keyword>
<dbReference type="RefSeq" id="WP_146112036.1">
    <property type="nucleotide sequence ID" value="NZ_CP022048.2"/>
</dbReference>
<reference evidence="2 3" key="1">
    <citation type="journal article" date="2023" name="FEMS Microbes">
        <title>Whole genomes of deep-sea sponge-associated bacteria exhibit high novel natural product potential.</title>
        <authorList>
            <person name="Hesketh-Best P.J."/>
            <person name="January G.G."/>
            <person name="Koch M.J."/>
            <person name="Warburton P.J."/>
            <person name="Howell K.L."/>
            <person name="Upton M."/>
        </authorList>
    </citation>
    <scope>NUCLEOTIDE SEQUENCE [LARGE SCALE GENOMIC DNA]</scope>
    <source>
        <strain evidence="2 3">PC206-O</strain>
    </source>
</reference>